<evidence type="ECO:0000256" key="8">
    <source>
        <dbReference type="ARBA" id="ARBA00023128"/>
    </source>
</evidence>
<comment type="similarity">
    <text evidence="3">Belongs to the FAD-binding oxidoreductase/transferase type 4 family.</text>
</comment>
<dbReference type="FunFam" id="3.30.70.2740:FF:000001">
    <property type="entry name" value="D-lactate dehydrogenase mitochondrial"/>
    <property type="match status" value="1"/>
</dbReference>
<dbReference type="Gene3D" id="3.30.70.2740">
    <property type="match status" value="1"/>
</dbReference>
<dbReference type="InterPro" id="IPR036318">
    <property type="entry name" value="FAD-bd_PCMH-like_sf"/>
</dbReference>
<keyword evidence="6" id="KW-0809">Transit peptide</keyword>
<dbReference type="PROSITE" id="PS51387">
    <property type="entry name" value="FAD_PCMH"/>
    <property type="match status" value="1"/>
</dbReference>
<evidence type="ECO:0000313" key="14">
    <source>
        <dbReference type="Proteomes" id="UP000000707"/>
    </source>
</evidence>
<dbReference type="GO" id="GO:0071949">
    <property type="term" value="F:FAD binding"/>
    <property type="evidence" value="ECO:0007669"/>
    <property type="project" value="InterPro"/>
</dbReference>
<comment type="catalytic activity">
    <reaction evidence="10">
        <text>(R)-lactate + 2 Fe(III)-[cytochrome c] = 2 Fe(II)-[cytochrome c] + pyruvate + 2 H(+)</text>
        <dbReference type="Rhea" id="RHEA:13521"/>
        <dbReference type="Rhea" id="RHEA-COMP:10350"/>
        <dbReference type="Rhea" id="RHEA-COMP:14399"/>
        <dbReference type="ChEBI" id="CHEBI:15361"/>
        <dbReference type="ChEBI" id="CHEBI:15378"/>
        <dbReference type="ChEBI" id="CHEBI:16004"/>
        <dbReference type="ChEBI" id="CHEBI:29033"/>
        <dbReference type="ChEBI" id="CHEBI:29034"/>
        <dbReference type="EC" id="1.1.2.4"/>
    </reaction>
</comment>
<evidence type="ECO:0000256" key="7">
    <source>
        <dbReference type="ARBA" id="ARBA00023002"/>
    </source>
</evidence>
<dbReference type="SUPFAM" id="SSF56176">
    <property type="entry name" value="FAD-binding/transporter-associated domain-like"/>
    <property type="match status" value="1"/>
</dbReference>
<dbReference type="Gene3D" id="3.30.465.10">
    <property type="match status" value="1"/>
</dbReference>
<dbReference type="GO" id="GO:0008720">
    <property type="term" value="F:D-lactate dehydrogenase (NAD+) activity"/>
    <property type="evidence" value="ECO:0007669"/>
    <property type="project" value="TreeGrafter"/>
</dbReference>
<dbReference type="FunFam" id="1.10.45.10:FF:000001">
    <property type="entry name" value="D-lactate dehydrogenase mitochondrial"/>
    <property type="match status" value="1"/>
</dbReference>
<dbReference type="SUPFAM" id="SSF55103">
    <property type="entry name" value="FAD-linked oxidases, C-terminal domain"/>
    <property type="match status" value="1"/>
</dbReference>
<dbReference type="InterPro" id="IPR016171">
    <property type="entry name" value="Vanillyl_alc_oxidase_C-sub2"/>
</dbReference>
<proteinExistence type="inferred from homology"/>
<evidence type="ECO:0000256" key="2">
    <source>
        <dbReference type="ARBA" id="ARBA00004173"/>
    </source>
</evidence>
<comment type="cofactor">
    <cofactor evidence="1">
        <name>FAD</name>
        <dbReference type="ChEBI" id="CHEBI:57692"/>
    </cofactor>
</comment>
<keyword evidence="8" id="KW-0496">Mitochondrion</keyword>
<keyword evidence="7" id="KW-0560">Oxidoreductase</keyword>
<dbReference type="InterPro" id="IPR016169">
    <property type="entry name" value="FAD-bd_PCMH_sub2"/>
</dbReference>
<evidence type="ECO:0000256" key="9">
    <source>
        <dbReference type="ARBA" id="ARBA00038897"/>
    </source>
</evidence>
<keyword evidence="4" id="KW-0285">Flavoprotein</keyword>
<gene>
    <name evidence="13" type="ORF">CANTEDRAFT_123073</name>
</gene>
<evidence type="ECO:0000256" key="4">
    <source>
        <dbReference type="ARBA" id="ARBA00022630"/>
    </source>
</evidence>
<dbReference type="AlphaFoldDB" id="G3B5B8"/>
<comment type="subcellular location">
    <subcellularLocation>
        <location evidence="2">Mitochondrion</location>
    </subcellularLocation>
</comment>
<dbReference type="EC" id="1.1.2.4" evidence="9"/>
<dbReference type="GO" id="GO:1903457">
    <property type="term" value="P:lactate catabolic process"/>
    <property type="evidence" value="ECO:0007669"/>
    <property type="project" value="TreeGrafter"/>
</dbReference>
<reference evidence="13 14" key="1">
    <citation type="journal article" date="2011" name="Proc. Natl. Acad. Sci. U.S.A.">
        <title>Comparative genomics of xylose-fermenting fungi for enhanced biofuel production.</title>
        <authorList>
            <person name="Wohlbach D.J."/>
            <person name="Kuo A."/>
            <person name="Sato T.K."/>
            <person name="Potts K.M."/>
            <person name="Salamov A.A."/>
            <person name="LaButti K.M."/>
            <person name="Sun H."/>
            <person name="Clum A."/>
            <person name="Pangilinan J.L."/>
            <person name="Lindquist E.A."/>
            <person name="Lucas S."/>
            <person name="Lapidus A."/>
            <person name="Jin M."/>
            <person name="Gunawan C."/>
            <person name="Balan V."/>
            <person name="Dale B.E."/>
            <person name="Jeffries T.W."/>
            <person name="Zinkel R."/>
            <person name="Barry K.W."/>
            <person name="Grigoriev I.V."/>
            <person name="Gasch A.P."/>
        </authorList>
    </citation>
    <scope>NUCLEOTIDE SEQUENCE [LARGE SCALE GENOMIC DNA]</scope>
    <source>
        <strain evidence="14">ATCC 10573 / BCRC 21748 / CBS 615 / JCM 9827 / NBRC 10315 / NRRL Y-1498 / VKM Y-70</strain>
    </source>
</reference>
<dbReference type="InterPro" id="IPR016164">
    <property type="entry name" value="FAD-linked_Oxase-like_C"/>
</dbReference>
<organism evidence="14">
    <name type="scientific">Candida tenuis (strain ATCC 10573 / BCRC 21748 / CBS 615 / JCM 9827 / NBRC 10315 / NRRL Y-1498 / VKM Y-70)</name>
    <name type="common">Yeast</name>
    <name type="synonym">Yamadazyma tenuis</name>
    <dbReference type="NCBI Taxonomy" id="590646"/>
    <lineage>
        <taxon>Eukaryota</taxon>
        <taxon>Fungi</taxon>
        <taxon>Dikarya</taxon>
        <taxon>Ascomycota</taxon>
        <taxon>Saccharomycotina</taxon>
        <taxon>Pichiomycetes</taxon>
        <taxon>Debaryomycetaceae</taxon>
        <taxon>Yamadazyma</taxon>
    </lineage>
</organism>
<dbReference type="EMBL" id="GL996524">
    <property type="protein sequence ID" value="EGV63179.1"/>
    <property type="molecule type" value="Genomic_DNA"/>
</dbReference>
<dbReference type="FunFam" id="3.30.465.10:FF:000014">
    <property type="entry name" value="D-lactate dehydrogenase (Cytochrome), putative"/>
    <property type="match status" value="1"/>
</dbReference>
<keyword evidence="5" id="KW-0274">FAD</keyword>
<dbReference type="GO" id="GO:0005739">
    <property type="term" value="C:mitochondrion"/>
    <property type="evidence" value="ECO:0007669"/>
    <property type="project" value="UniProtKB-SubCell"/>
</dbReference>
<evidence type="ECO:0000256" key="11">
    <source>
        <dbReference type="ARBA" id="ARBA00083446"/>
    </source>
</evidence>
<dbReference type="InterPro" id="IPR006094">
    <property type="entry name" value="Oxid_FAD_bind_N"/>
</dbReference>
<evidence type="ECO:0000313" key="13">
    <source>
        <dbReference type="EMBL" id="EGV63179.1"/>
    </source>
</evidence>
<dbReference type="PANTHER" id="PTHR11748:SF111">
    <property type="entry name" value="D-LACTATE DEHYDROGENASE, MITOCHONDRIAL-RELATED"/>
    <property type="match status" value="1"/>
</dbReference>
<dbReference type="GO" id="GO:0004458">
    <property type="term" value="F:D-lactate dehydrogenase (cytochrome) activity"/>
    <property type="evidence" value="ECO:0007669"/>
    <property type="project" value="UniProtKB-EC"/>
</dbReference>
<dbReference type="eggNOG" id="KOG1231">
    <property type="taxonomic scope" value="Eukaryota"/>
</dbReference>
<name>G3B5B8_CANTC</name>
<accession>G3B5B8</accession>
<dbReference type="HOGENOM" id="CLU_017779_3_3_1"/>
<dbReference type="RefSeq" id="XP_006686972.1">
    <property type="nucleotide sequence ID" value="XM_006686909.1"/>
</dbReference>
<protein>
    <recommendedName>
        <fullName evidence="9">D-lactate dehydrogenase (cytochrome)</fullName>
        <ecNumber evidence="9">1.1.2.4</ecNumber>
    </recommendedName>
    <alternativeName>
        <fullName evidence="11">D-lactate ferricytochrome C oxidoreductase</fullName>
    </alternativeName>
</protein>
<evidence type="ECO:0000256" key="1">
    <source>
        <dbReference type="ARBA" id="ARBA00001974"/>
    </source>
</evidence>
<dbReference type="Pfam" id="PF02913">
    <property type="entry name" value="FAD-oxidase_C"/>
    <property type="match status" value="1"/>
</dbReference>
<evidence type="ECO:0000256" key="10">
    <source>
        <dbReference type="ARBA" id="ARBA00051436"/>
    </source>
</evidence>
<keyword evidence="14" id="KW-1185">Reference proteome</keyword>
<dbReference type="PANTHER" id="PTHR11748">
    <property type="entry name" value="D-LACTATE DEHYDROGENASE"/>
    <property type="match status" value="1"/>
</dbReference>
<evidence type="ECO:0000256" key="3">
    <source>
        <dbReference type="ARBA" id="ARBA00008000"/>
    </source>
</evidence>
<dbReference type="Gene3D" id="1.10.45.10">
    <property type="entry name" value="Vanillyl-alcohol Oxidase, Chain A, domain 4"/>
    <property type="match status" value="1"/>
</dbReference>
<dbReference type="InterPro" id="IPR004113">
    <property type="entry name" value="FAD-bd_oxidored_4_C"/>
</dbReference>
<evidence type="ECO:0000259" key="12">
    <source>
        <dbReference type="PROSITE" id="PS51387"/>
    </source>
</evidence>
<dbReference type="OrthoDB" id="7786253at2759"/>
<evidence type="ECO:0000256" key="5">
    <source>
        <dbReference type="ARBA" id="ARBA00022827"/>
    </source>
</evidence>
<dbReference type="STRING" id="590646.G3B5B8"/>
<sequence>MFSRLRAAARTVRQYSTTQAPKPSSTAGRVGVISAAVVSGAAGVYFGSTYFGGRNDIYTRSTAPLDAVPPLQYADKNTYEVAIAEMKQVVGEDNWSVSEDEILAVSDLFFSTHRPPKPAENKPSIIISPADTQQVSQIVQIAHKYRVPIVANSGMTSLEGHTMHTRGPYSVSLSFSRMNKILEFHPDDLDVVVQPAVGWQELAEFLQDHEKGKRLIFGPDPGMGATVGGMASTSASGTNAYRYGTMKENVVNMTVVLADGTILKTRQRPRKSSAGYDLTRLFIGSEGTLGLITEITIKLHVKPVYEYVSIATFPTMKDATKTASTIVAKSGLQLNAIELLDTTMVGFVNAGGITDAKGRPKVFLEKPTLLLKIGGPTKESIHQDTKLVQQIAKDNGVVKFESSTSEEENALLWSARRNGLFSTIEHGQKVLDDPNDVQCWTTDIAVPLSNLPDVISETHDDLNRSGFKGKFATMGHIGDGNCHFLLLYNKKDYGKAQAAVDRMVERTLQFEGTCTGEHGVGVGKRRFLPVELGQPAVDLMRKIKYSLDPHAVLNPDKVVKLEAGDPLDELLEAGHVAESGKGCC</sequence>
<dbReference type="KEGG" id="cten:18248942"/>
<dbReference type="InterPro" id="IPR016166">
    <property type="entry name" value="FAD-bd_PCMH"/>
</dbReference>
<dbReference type="Proteomes" id="UP000000707">
    <property type="component" value="Unassembled WGS sequence"/>
</dbReference>
<dbReference type="Pfam" id="PF01565">
    <property type="entry name" value="FAD_binding_4"/>
    <property type="match status" value="1"/>
</dbReference>
<evidence type="ECO:0000256" key="6">
    <source>
        <dbReference type="ARBA" id="ARBA00022946"/>
    </source>
</evidence>
<feature type="domain" description="FAD-binding PCMH-type" evidence="12">
    <location>
        <begin position="119"/>
        <end position="302"/>
    </location>
</feature>
<dbReference type="GeneID" id="18248942"/>